<sequence length="938" mass="101214">MIDSTFPDDLGADEFAREYPVALVPARRGQLAIGLPLLLLQVPGRRQGTATVATYRAQVKRVVAALRAPLEGQGEKLIPHAVAHPTADDDLVAEQASQELAFGIPSRMTPDRFPDVALMLDLVTAIRARAETTPADGPSAGARTGAAAAEPAPQGPADMSVPALDDAVALRNHAYERRVHRGGLPKLLWALGGKGVPDNAGFGGWLLRTFWLSFTHTLPRWWWSRRVTRGLIRRSRRRAGDRRGWLGAELNVARGREDLFQVMDGVADRQVSRLRLREGKQQREDARTVLEQLLTLALLADLALPRVGGLLPKRRRRTARPVVLVHVPHPDEPGARAAERFLRVYAKAQAPSPTLGPLVVAVGRFSEALVGELDPERLDAAQAGRALRLGADRPVLVDLQEEPFERRGLPIRCRPPRRYRLHWRTQTALASGTTALAVTLGGVSGGATWLEPAPETGCVAGDSTAPNRAAPGEVHPAEWYRTALRAIDAENRRAEELAARGRTVRTIVYFASAGPESAAGTLFDGIVPELRGITLWQQRLNSEAFSDDSRVPLRVEVRNTGRGFVRAAEEARKLAAEVAAGDRTGAREVVGVLGFAQSRDSTREALRVLARARIPAVGTTATADEMQVGDYYWPLTPVNSTEARVVASFARTKRLVARPSGAGCTPARRAIVVQSPDDLYSRSLASLFKGDFVSGAEGDGPDGVAELVNFSQEGDFDLSDPGVFGYSRPRDLADKVCEVLGTDSRTVVYWAGRTRDFAAFVDALDARNACGQRAVTVLAGNELTNVAQTGEFEGRGWLRLYYVAHRLPDADPLASRKTQQFVAAYNAFVASERGRDPWRDDGQAAVTYDALHVLSQAVDLARADHSVGRSAVTTALRSGVSFDGATGSVTYASGSNAPPRDKTLVVLRLTPKGPRTAAACGAYAQGQRYALQGPPCAP</sequence>
<gene>
    <name evidence="2" type="ORF">HUT08_35400</name>
</gene>
<evidence type="ECO:0000256" key="1">
    <source>
        <dbReference type="SAM" id="MobiDB-lite"/>
    </source>
</evidence>
<dbReference type="AlphaFoldDB" id="A0A7H8NHI6"/>
<dbReference type="EMBL" id="CP054929">
    <property type="protein sequence ID" value="QKW53973.1"/>
    <property type="molecule type" value="Genomic_DNA"/>
</dbReference>
<evidence type="ECO:0000313" key="3">
    <source>
        <dbReference type="Proteomes" id="UP000509303"/>
    </source>
</evidence>
<dbReference type="SUPFAM" id="SSF53822">
    <property type="entry name" value="Periplasmic binding protein-like I"/>
    <property type="match status" value="1"/>
</dbReference>
<dbReference type="InterPro" id="IPR028082">
    <property type="entry name" value="Peripla_BP_I"/>
</dbReference>
<dbReference type="Proteomes" id="UP000509303">
    <property type="component" value="Chromosome"/>
</dbReference>
<organism evidence="2 3">
    <name type="scientific">Streptomyces buecherae</name>
    <dbReference type="NCBI Taxonomy" id="2763006"/>
    <lineage>
        <taxon>Bacteria</taxon>
        <taxon>Bacillati</taxon>
        <taxon>Actinomycetota</taxon>
        <taxon>Actinomycetes</taxon>
        <taxon>Kitasatosporales</taxon>
        <taxon>Streptomycetaceae</taxon>
        <taxon>Streptomyces</taxon>
    </lineage>
</organism>
<protein>
    <submittedName>
        <fullName evidence="2">ABC transporter substrate-binding protein</fullName>
    </submittedName>
</protein>
<name>A0A7H8NHI6_9ACTN</name>
<dbReference type="RefSeq" id="WP_176165677.1">
    <property type="nucleotide sequence ID" value="NZ_CP054929.1"/>
</dbReference>
<reference evidence="2 3" key="1">
    <citation type="submission" date="2020-06" db="EMBL/GenBank/DDBJ databases">
        <title>Genome mining for natural products.</title>
        <authorList>
            <person name="Zhang B."/>
            <person name="Shi J."/>
            <person name="Ge H."/>
        </authorList>
    </citation>
    <scope>NUCLEOTIDE SEQUENCE [LARGE SCALE GENOMIC DNA]</scope>
    <source>
        <strain evidence="2 3">NA00687</strain>
    </source>
</reference>
<feature type="compositionally biased region" description="Low complexity" evidence="1">
    <location>
        <begin position="137"/>
        <end position="157"/>
    </location>
</feature>
<evidence type="ECO:0000313" key="2">
    <source>
        <dbReference type="EMBL" id="QKW53973.1"/>
    </source>
</evidence>
<feature type="region of interest" description="Disordered" evidence="1">
    <location>
        <begin position="131"/>
        <end position="157"/>
    </location>
</feature>
<proteinExistence type="predicted"/>
<accession>A0A7H8NHI6</accession>
<keyword evidence="3" id="KW-1185">Reference proteome</keyword>
<dbReference type="Gene3D" id="3.40.50.2300">
    <property type="match status" value="2"/>
</dbReference>